<dbReference type="RefSeq" id="WP_342827847.1">
    <property type="nucleotide sequence ID" value="NZ_JBANDC010000001.1"/>
</dbReference>
<organism evidence="3 4">
    <name type="scientific">Collimonas rhizosphaerae</name>
    <dbReference type="NCBI Taxonomy" id="3126357"/>
    <lineage>
        <taxon>Bacteria</taxon>
        <taxon>Pseudomonadati</taxon>
        <taxon>Pseudomonadota</taxon>
        <taxon>Betaproteobacteria</taxon>
        <taxon>Burkholderiales</taxon>
        <taxon>Oxalobacteraceae</taxon>
        <taxon>Collimonas</taxon>
    </lineage>
</organism>
<sequence>MLKRVDAGVLNVTYEESGDAGGRAVFLMHGFPYDIHAYDEVSALLAAAGCRVIVPYLRGYGPTRFLSPDTPRSGQQAALAHDLLSLMDALAIPDAVLAGYDWGGRAACIVAALWPARVRGLVSAGGYNIQDIAASAAPQAPENEWRYWYQYYFHGERGRAGLAQDRYAFCKLLWRLWSPNWRFDEETYRRSAASFDNPDFVDVVIHSYRHRFGLAPGDPAYEDTESLLAAQPQISVPAIALDGGGDGVSPIGGSEGHGRFFSGPYQRRVIPVAGHNLPQEAAQDFAGAILALP</sequence>
<dbReference type="PANTHER" id="PTHR43329">
    <property type="entry name" value="EPOXIDE HYDROLASE"/>
    <property type="match status" value="1"/>
</dbReference>
<dbReference type="PRINTS" id="PR00412">
    <property type="entry name" value="EPOXHYDRLASE"/>
</dbReference>
<dbReference type="Gene3D" id="3.40.50.1820">
    <property type="entry name" value="alpha/beta hydrolase"/>
    <property type="match status" value="1"/>
</dbReference>
<dbReference type="InterPro" id="IPR000073">
    <property type="entry name" value="AB_hydrolase_1"/>
</dbReference>
<evidence type="ECO:0000313" key="4">
    <source>
        <dbReference type="Proteomes" id="UP001495910"/>
    </source>
</evidence>
<feature type="domain" description="AB hydrolase-1" evidence="2">
    <location>
        <begin position="24"/>
        <end position="277"/>
    </location>
</feature>
<evidence type="ECO:0000313" key="3">
    <source>
        <dbReference type="EMBL" id="MEM4985990.1"/>
    </source>
</evidence>
<keyword evidence="1 3" id="KW-0378">Hydrolase</keyword>
<proteinExistence type="predicted"/>
<comment type="caution">
    <text evidence="3">The sequence shown here is derived from an EMBL/GenBank/DDBJ whole genome shotgun (WGS) entry which is preliminary data.</text>
</comment>
<dbReference type="SUPFAM" id="SSF53474">
    <property type="entry name" value="alpha/beta-Hydrolases"/>
    <property type="match status" value="1"/>
</dbReference>
<protein>
    <submittedName>
        <fullName evidence="3">Alpha/beta hydrolase</fullName>
    </submittedName>
</protein>
<evidence type="ECO:0000256" key="1">
    <source>
        <dbReference type="ARBA" id="ARBA00022801"/>
    </source>
</evidence>
<name>A0ABU9PPS1_9BURK</name>
<dbReference type="InterPro" id="IPR000639">
    <property type="entry name" value="Epox_hydrolase-like"/>
</dbReference>
<gene>
    <name evidence="3" type="ORF">V8G57_01185</name>
</gene>
<accession>A0ABU9PPS1</accession>
<dbReference type="EMBL" id="JBANDC010000001">
    <property type="protein sequence ID" value="MEM4985990.1"/>
    <property type="molecule type" value="Genomic_DNA"/>
</dbReference>
<dbReference type="Proteomes" id="UP001495910">
    <property type="component" value="Unassembled WGS sequence"/>
</dbReference>
<dbReference type="Pfam" id="PF00561">
    <property type="entry name" value="Abhydrolase_1"/>
    <property type="match status" value="1"/>
</dbReference>
<keyword evidence="4" id="KW-1185">Reference proteome</keyword>
<dbReference type="InterPro" id="IPR029058">
    <property type="entry name" value="AB_hydrolase_fold"/>
</dbReference>
<evidence type="ECO:0000259" key="2">
    <source>
        <dbReference type="Pfam" id="PF00561"/>
    </source>
</evidence>
<dbReference type="GO" id="GO:0016787">
    <property type="term" value="F:hydrolase activity"/>
    <property type="evidence" value="ECO:0007669"/>
    <property type="project" value="UniProtKB-KW"/>
</dbReference>
<reference evidence="3 4" key="1">
    <citation type="submission" date="2024-02" db="EMBL/GenBank/DDBJ databases">
        <title>Draft genome sequence of Collimonas sp. strain H4R21, an effective mineral-weathering bacterial strain isolated from the beech rhizosphere.</title>
        <authorList>
            <person name="Morin E."/>
            <person name="Uroz S."/>
            <person name="Leveau J.H.J."/>
            <person name="Kumar R."/>
            <person name="Rey M.W."/>
            <person name="Pham J."/>
        </authorList>
    </citation>
    <scope>NUCLEOTIDE SEQUENCE [LARGE SCALE GENOMIC DNA]</scope>
    <source>
        <strain evidence="3 4">H4R21</strain>
    </source>
</reference>